<dbReference type="PANTHER" id="PTHR22789">
    <property type="entry name" value="FUCULOSE PHOSPHATE ALDOLASE"/>
    <property type="match status" value="1"/>
</dbReference>
<dbReference type="GO" id="GO:0019323">
    <property type="term" value="P:pentose catabolic process"/>
    <property type="evidence" value="ECO:0007669"/>
    <property type="project" value="TreeGrafter"/>
</dbReference>
<evidence type="ECO:0000256" key="3">
    <source>
        <dbReference type="SAM" id="MobiDB-lite"/>
    </source>
</evidence>
<protein>
    <recommendedName>
        <fullName evidence="4">Class II aldolase/adducin N-terminal domain-containing protein</fullName>
    </recommendedName>
</protein>
<accession>A0A1F4T794</accession>
<name>A0A1F4T794_UNCSA</name>
<dbReference type="InterPro" id="IPR050197">
    <property type="entry name" value="Aldolase_class_II_sugar_metab"/>
</dbReference>
<evidence type="ECO:0000313" key="6">
    <source>
        <dbReference type="Proteomes" id="UP000178602"/>
    </source>
</evidence>
<feature type="domain" description="Class II aldolase/adducin N-terminal" evidence="4">
    <location>
        <begin position="3"/>
        <end position="174"/>
    </location>
</feature>
<gene>
    <name evidence="5" type="ORF">A3K49_06820</name>
</gene>
<dbReference type="InterPro" id="IPR001303">
    <property type="entry name" value="Aldolase_II/adducin_N"/>
</dbReference>
<dbReference type="SUPFAM" id="SSF53639">
    <property type="entry name" value="AraD/HMP-PK domain-like"/>
    <property type="match status" value="1"/>
</dbReference>
<reference evidence="5 6" key="1">
    <citation type="journal article" date="2016" name="Nat. Commun.">
        <title>Thousands of microbial genomes shed light on interconnected biogeochemical processes in an aquifer system.</title>
        <authorList>
            <person name="Anantharaman K."/>
            <person name="Brown C.T."/>
            <person name="Hug L.A."/>
            <person name="Sharon I."/>
            <person name="Castelle C.J."/>
            <person name="Probst A.J."/>
            <person name="Thomas B.C."/>
            <person name="Singh A."/>
            <person name="Wilkins M.J."/>
            <person name="Karaoz U."/>
            <person name="Brodie E.L."/>
            <person name="Williams K.H."/>
            <person name="Hubbard S.S."/>
            <person name="Banfield J.F."/>
        </authorList>
    </citation>
    <scope>NUCLEOTIDE SEQUENCE [LARGE SCALE GENOMIC DNA]</scope>
</reference>
<proteinExistence type="predicted"/>
<dbReference type="PANTHER" id="PTHR22789:SF0">
    <property type="entry name" value="3-OXO-TETRONATE 4-PHOSPHATE DECARBOXYLASE-RELATED"/>
    <property type="match status" value="1"/>
</dbReference>
<keyword evidence="2" id="KW-0456">Lyase</keyword>
<dbReference type="AlphaFoldDB" id="A0A1F4T794"/>
<dbReference type="Pfam" id="PF00596">
    <property type="entry name" value="Aldolase_II"/>
    <property type="match status" value="1"/>
</dbReference>
<comment type="caution">
    <text evidence="5">The sequence shown here is derived from an EMBL/GenBank/DDBJ whole genome shotgun (WGS) entry which is preliminary data.</text>
</comment>
<dbReference type="EMBL" id="MEUG01000001">
    <property type="protein sequence ID" value="OGC28651.1"/>
    <property type="molecule type" value="Genomic_DNA"/>
</dbReference>
<dbReference type="Proteomes" id="UP000178602">
    <property type="component" value="Unassembled WGS sequence"/>
</dbReference>
<feature type="region of interest" description="Disordered" evidence="3">
    <location>
        <begin position="180"/>
        <end position="217"/>
    </location>
</feature>
<organism evidence="5 6">
    <name type="scientific">candidate division WOR-1 bacterium RIFOXYC12_FULL_54_18</name>
    <dbReference type="NCBI Taxonomy" id="1802584"/>
    <lineage>
        <taxon>Bacteria</taxon>
        <taxon>Bacillati</taxon>
        <taxon>Saganbacteria</taxon>
    </lineage>
</organism>
<evidence type="ECO:0000256" key="1">
    <source>
        <dbReference type="ARBA" id="ARBA00022723"/>
    </source>
</evidence>
<evidence type="ECO:0000313" key="5">
    <source>
        <dbReference type="EMBL" id="OGC28651.1"/>
    </source>
</evidence>
<dbReference type="GO" id="GO:0046872">
    <property type="term" value="F:metal ion binding"/>
    <property type="evidence" value="ECO:0007669"/>
    <property type="project" value="UniProtKB-KW"/>
</dbReference>
<dbReference type="GO" id="GO:0005829">
    <property type="term" value="C:cytosol"/>
    <property type="evidence" value="ECO:0007669"/>
    <property type="project" value="TreeGrafter"/>
</dbReference>
<sequence>MLAEFKRIGSYLFQEGLVSSHSGSMSVRHGDTIFITRQEAMLGDLQEGDIVEVGLTGDAANASGELPAHRAIYKDTKAEAIIRAFPSQAIAVSITDNKIIPQDGEGLRLLHAAAIVRSHQSVGSEETVRLLPAFLQGSSVVAVVKGQGSFAIGKTLEEAYKFTSVLESSCKILVAIRSSGGTRPSAPVVNKEKPEHHRRSAIPPGIGVMDRSRYHKR</sequence>
<evidence type="ECO:0000256" key="2">
    <source>
        <dbReference type="ARBA" id="ARBA00023239"/>
    </source>
</evidence>
<keyword evidence="1" id="KW-0479">Metal-binding</keyword>
<dbReference type="SMART" id="SM01007">
    <property type="entry name" value="Aldolase_II"/>
    <property type="match status" value="1"/>
</dbReference>
<evidence type="ECO:0000259" key="4">
    <source>
        <dbReference type="SMART" id="SM01007"/>
    </source>
</evidence>
<dbReference type="GO" id="GO:0016832">
    <property type="term" value="F:aldehyde-lyase activity"/>
    <property type="evidence" value="ECO:0007669"/>
    <property type="project" value="TreeGrafter"/>
</dbReference>
<dbReference type="Gene3D" id="3.40.225.10">
    <property type="entry name" value="Class II aldolase/adducin N-terminal domain"/>
    <property type="match status" value="1"/>
</dbReference>
<dbReference type="InterPro" id="IPR036409">
    <property type="entry name" value="Aldolase_II/adducin_N_sf"/>
</dbReference>